<dbReference type="PANTHER" id="PTHR23001:SF7">
    <property type="entry name" value="EUKARYOTIC TRANSLATION INITIATION FACTOR 5"/>
    <property type="match status" value="1"/>
</dbReference>
<dbReference type="GO" id="GO:0005092">
    <property type="term" value="F:GDP-dissociation inhibitor activity"/>
    <property type="evidence" value="ECO:0007669"/>
    <property type="project" value="TreeGrafter"/>
</dbReference>
<dbReference type="GO" id="GO:0005525">
    <property type="term" value="F:GTP binding"/>
    <property type="evidence" value="ECO:0007669"/>
    <property type="project" value="UniProtKB-KW"/>
</dbReference>
<dbReference type="Pfam" id="PF01873">
    <property type="entry name" value="eIF-5_eIF-2B"/>
    <property type="match status" value="1"/>
</dbReference>
<dbReference type="InterPro" id="IPR016189">
    <property type="entry name" value="Transl_init_fac_IF2/IF5_N"/>
</dbReference>
<protein>
    <recommendedName>
        <fullName evidence="6">Translation initiation factor IF2/IF5 domain-containing protein</fullName>
    </recommendedName>
</protein>
<name>A0A5J6VK95_9VIRU</name>
<dbReference type="PANTHER" id="PTHR23001">
    <property type="entry name" value="EUKARYOTIC TRANSLATION INITIATION FACTOR"/>
    <property type="match status" value="1"/>
</dbReference>
<dbReference type="SUPFAM" id="SSF100966">
    <property type="entry name" value="Translation initiation factor 2 beta, aIF2beta, N-terminal domain"/>
    <property type="match status" value="1"/>
</dbReference>
<evidence type="ECO:0000256" key="1">
    <source>
        <dbReference type="ARBA" id="ARBA00010397"/>
    </source>
</evidence>
<keyword evidence="5" id="KW-0342">GTP-binding</keyword>
<keyword evidence="3" id="KW-0547">Nucleotide-binding</keyword>
<dbReference type="Gene3D" id="2.20.25.350">
    <property type="match status" value="1"/>
</dbReference>
<evidence type="ECO:0000256" key="2">
    <source>
        <dbReference type="ARBA" id="ARBA00022540"/>
    </source>
</evidence>
<sequence>MEININPNIDDNFYRYKMPDLIIKNDTKLTKIVNLNDIATVLNIPSTILLKYFSVVLGTNSNHKKLTINGKYDKKHLLNTLYKFIESYIICKKCTIPELNFTYNNKDINITCSACGQNYKMESTNNIDLKIIDQFKTHIKKNGPIMIKTYQNHIDMSFN</sequence>
<feature type="domain" description="Translation initiation factor IF2/IF5" evidence="6">
    <location>
        <begin position="13"/>
        <end position="118"/>
    </location>
</feature>
<organism evidence="7">
    <name type="scientific">Megaviridae environmental sample</name>
    <dbReference type="NCBI Taxonomy" id="1737588"/>
    <lineage>
        <taxon>Viruses</taxon>
        <taxon>Varidnaviria</taxon>
        <taxon>Bamfordvirae</taxon>
        <taxon>Nucleocytoviricota</taxon>
        <taxon>Megaviricetes</taxon>
        <taxon>Imitervirales</taxon>
        <taxon>Mimiviridae</taxon>
        <taxon>environmental samples</taxon>
    </lineage>
</organism>
<dbReference type="SMART" id="SM00653">
    <property type="entry name" value="eIF2B_5"/>
    <property type="match status" value="1"/>
</dbReference>
<evidence type="ECO:0000256" key="4">
    <source>
        <dbReference type="ARBA" id="ARBA00022917"/>
    </source>
</evidence>
<dbReference type="SUPFAM" id="SSF75689">
    <property type="entry name" value="Zinc-binding domain of translation initiation factor 2 beta"/>
    <property type="match status" value="1"/>
</dbReference>
<keyword evidence="2" id="KW-0396">Initiation factor</keyword>
<dbReference type="EMBL" id="MN448286">
    <property type="protein sequence ID" value="QFG74324.1"/>
    <property type="molecule type" value="Genomic_DNA"/>
</dbReference>
<reference evidence="7" key="1">
    <citation type="journal article" date="2019" name="Philos. Trans. R. Soc. Lond., B, Biol. Sci.">
        <title>Targeted metagenomic recovery of four divergent viruses reveals shared and distinctive characteristics of giant viruses of marine eukaryotes.</title>
        <authorList>
            <person name="Needham D.M."/>
            <person name="Poirier C."/>
            <person name="Hehenberger E."/>
            <person name="Jimenez V."/>
            <person name="Swalwell J.E."/>
            <person name="Santoro A.E."/>
            <person name="Worden A.Z."/>
        </authorList>
    </citation>
    <scope>NUCLEOTIDE SEQUENCE</scope>
    <source>
        <strain evidence="7">MPacV-611</strain>
    </source>
</reference>
<evidence type="ECO:0000313" key="7">
    <source>
        <dbReference type="EMBL" id="QFG74324.1"/>
    </source>
</evidence>
<accession>A0A5J6VK95</accession>
<dbReference type="Gene3D" id="3.30.30.170">
    <property type="match status" value="1"/>
</dbReference>
<evidence type="ECO:0000259" key="6">
    <source>
        <dbReference type="SMART" id="SM00653"/>
    </source>
</evidence>
<keyword evidence="4" id="KW-0648">Protein biosynthesis</keyword>
<evidence type="ECO:0000256" key="3">
    <source>
        <dbReference type="ARBA" id="ARBA00022741"/>
    </source>
</evidence>
<dbReference type="InterPro" id="IPR045196">
    <property type="entry name" value="IF2/IF5"/>
</dbReference>
<evidence type="ECO:0000256" key="5">
    <source>
        <dbReference type="ARBA" id="ARBA00023134"/>
    </source>
</evidence>
<dbReference type="InterPro" id="IPR002735">
    <property type="entry name" value="Transl_init_fac_IF2/IF5_dom"/>
</dbReference>
<proteinExistence type="inferred from homology"/>
<comment type="similarity">
    <text evidence="1">Belongs to the eIF-2-beta/eIF-5 family.</text>
</comment>
<dbReference type="InterPro" id="IPR016190">
    <property type="entry name" value="Transl_init_fac_IF2/IF5_Zn-bd"/>
</dbReference>